<accession>A0A401LVW7</accession>
<gene>
    <name evidence="1" type="ORF">KGMB02408_26050</name>
</gene>
<dbReference type="OrthoDB" id="618659at2"/>
<keyword evidence="2" id="KW-1185">Reference proteome</keyword>
<evidence type="ECO:0008006" key="3">
    <source>
        <dbReference type="Google" id="ProtNLM"/>
    </source>
</evidence>
<protein>
    <recommendedName>
        <fullName evidence="3">Bacteroidetes PKD-like domain-containing protein</fullName>
    </recommendedName>
</protein>
<dbReference type="AlphaFoldDB" id="A0A401LVW7"/>
<reference evidence="1 2" key="1">
    <citation type="submission" date="2018-10" db="EMBL/GenBank/DDBJ databases">
        <title>Draft Genome Sequence of Bacteroides sp. KCTC 15687.</title>
        <authorList>
            <person name="Yu S.Y."/>
            <person name="Kim J.S."/>
            <person name="Oh B.S."/>
            <person name="Park S.H."/>
            <person name="Kang S.W."/>
            <person name="Park J.E."/>
            <person name="Choi S.H."/>
            <person name="Han K.I."/>
            <person name="Lee K.C."/>
            <person name="Eom M.K."/>
            <person name="Suh M.K."/>
            <person name="Lee D.H."/>
            <person name="Yoon H."/>
            <person name="Kim B."/>
            <person name="Yang S.J."/>
            <person name="Lee J.S."/>
            <person name="Lee J.H."/>
        </authorList>
    </citation>
    <scope>NUCLEOTIDE SEQUENCE [LARGE SCALE GENOMIC DNA]</scope>
    <source>
        <strain evidence="1 2">KCTC 15687</strain>
    </source>
</reference>
<dbReference type="PROSITE" id="PS51257">
    <property type="entry name" value="PROKAR_LIPOPROTEIN"/>
    <property type="match status" value="1"/>
</dbReference>
<sequence length="572" mass="64424">MKLIKLLFIGVSLTVTLSGCFEDKGNYDYKDLTRIDMAPTGGTYTVPIRGTLKITPDYTFSKEDSNMDLSYSWTLEGEVISTEPVLEWVADRYTEGSTYNLLLEITDNKIDMVYRCVYGVSVLEPYDGIGFFVLSQKDGKKCAHMIKEEYDEEGHRYYNALTNIYSLENEGATLPSNAFKLYEHYALEKTMGSSSTKAVNQLMFVSPDQVTEVKPGSFKDVNTKPTDLFGGGYPGGLKIADVHFMQFLNMITDEEGRLYTRIKTTNEFFHVDEFLPTPTSFEGEELRGIELIPSALPAQHCLLYDKNKKRLLIIWDFKDYYGKYSVGKIENVNSSLKTANVSWPQNVPTIEDAFANYEVIHLASFRTEFSMWGEGAKTYYFSVLKDPETGKLYHYQFVLEQEYGSAIMHLATTSDGKMVDIEFVELNPEATALFDNPQNVIFTLPTNYLGYGYNGYLTLIGQGNSLYVYNRIAATTNAKTSVAADDDPSQKELTVRLLCTFDSEIACMASTYASNYWGEILGVALKNGTVEVLSVKNAQYTIWNGRIWKSEGVDLGEPVSLIYSVGEPGLDW</sequence>
<evidence type="ECO:0000313" key="2">
    <source>
        <dbReference type="Proteomes" id="UP000288079"/>
    </source>
</evidence>
<comment type="caution">
    <text evidence="1">The sequence shown here is derived from an EMBL/GenBank/DDBJ whole genome shotgun (WGS) entry which is preliminary data.</text>
</comment>
<dbReference type="InterPro" id="IPR032183">
    <property type="entry name" value="PKD-like"/>
</dbReference>
<dbReference type="Proteomes" id="UP000288079">
    <property type="component" value="Unassembled WGS sequence"/>
</dbReference>
<name>A0A401LVW7_9BACE</name>
<proteinExistence type="predicted"/>
<dbReference type="Pfam" id="PF16407">
    <property type="entry name" value="PKD_2"/>
    <property type="match status" value="1"/>
</dbReference>
<evidence type="ECO:0000313" key="1">
    <source>
        <dbReference type="EMBL" id="GCB35660.1"/>
    </source>
</evidence>
<dbReference type="RefSeq" id="WP_125041550.1">
    <property type="nucleotide sequence ID" value="NZ_BHWB01000007.1"/>
</dbReference>
<dbReference type="EMBL" id="BHWB01000007">
    <property type="protein sequence ID" value="GCB35660.1"/>
    <property type="molecule type" value="Genomic_DNA"/>
</dbReference>
<organism evidence="1 2">
    <name type="scientific">Bacteroides faecalis</name>
    <dbReference type="NCBI Taxonomy" id="2447885"/>
    <lineage>
        <taxon>Bacteria</taxon>
        <taxon>Pseudomonadati</taxon>
        <taxon>Bacteroidota</taxon>
        <taxon>Bacteroidia</taxon>
        <taxon>Bacteroidales</taxon>
        <taxon>Bacteroidaceae</taxon>
        <taxon>Bacteroides</taxon>
    </lineage>
</organism>